<name>A0A9P5ST02_9FUNG</name>
<organism evidence="7 8">
    <name type="scientific">Podila minutissima</name>
    <dbReference type="NCBI Taxonomy" id="64525"/>
    <lineage>
        <taxon>Eukaryota</taxon>
        <taxon>Fungi</taxon>
        <taxon>Fungi incertae sedis</taxon>
        <taxon>Mucoromycota</taxon>
        <taxon>Mortierellomycotina</taxon>
        <taxon>Mortierellomycetes</taxon>
        <taxon>Mortierellales</taxon>
        <taxon>Mortierellaceae</taxon>
        <taxon>Podila</taxon>
    </lineage>
</organism>
<gene>
    <name evidence="7" type="ORF">BG006_002244</name>
</gene>
<evidence type="ECO:0000256" key="2">
    <source>
        <dbReference type="ARBA" id="ARBA00022630"/>
    </source>
</evidence>
<evidence type="ECO:0000313" key="8">
    <source>
        <dbReference type="Proteomes" id="UP000696485"/>
    </source>
</evidence>
<evidence type="ECO:0000256" key="4">
    <source>
        <dbReference type="ARBA" id="ARBA00023002"/>
    </source>
</evidence>
<comment type="similarity">
    <text evidence="1">Belongs to the paxM FAD-dependent monooxygenase family.</text>
</comment>
<dbReference type="PRINTS" id="PR00420">
    <property type="entry name" value="RNGMNOXGNASE"/>
</dbReference>
<dbReference type="InterPro" id="IPR036188">
    <property type="entry name" value="FAD/NAD-bd_sf"/>
</dbReference>
<dbReference type="SUPFAM" id="SSF51905">
    <property type="entry name" value="FAD/NAD(P)-binding domain"/>
    <property type="match status" value="1"/>
</dbReference>
<evidence type="ECO:0000256" key="5">
    <source>
        <dbReference type="SAM" id="MobiDB-lite"/>
    </source>
</evidence>
<feature type="region of interest" description="Disordered" evidence="5">
    <location>
        <begin position="479"/>
        <end position="534"/>
    </location>
</feature>
<evidence type="ECO:0000256" key="3">
    <source>
        <dbReference type="ARBA" id="ARBA00022827"/>
    </source>
</evidence>
<dbReference type="Proteomes" id="UP000696485">
    <property type="component" value="Unassembled WGS sequence"/>
</dbReference>
<accession>A0A9P5ST02</accession>
<dbReference type="GO" id="GO:0004497">
    <property type="term" value="F:monooxygenase activity"/>
    <property type="evidence" value="ECO:0007669"/>
    <property type="project" value="InterPro"/>
</dbReference>
<protein>
    <recommendedName>
        <fullName evidence="6">FAD-binding domain-containing protein</fullName>
    </recommendedName>
</protein>
<feature type="domain" description="FAD-binding" evidence="6">
    <location>
        <begin position="3"/>
        <end position="174"/>
    </location>
</feature>
<reference evidence="7" key="1">
    <citation type="journal article" date="2020" name="Fungal Divers.">
        <title>Resolving the Mortierellaceae phylogeny through synthesis of multi-gene phylogenetics and phylogenomics.</title>
        <authorList>
            <person name="Vandepol N."/>
            <person name="Liber J."/>
            <person name="Desiro A."/>
            <person name="Na H."/>
            <person name="Kennedy M."/>
            <person name="Barry K."/>
            <person name="Grigoriev I.V."/>
            <person name="Miller A.N."/>
            <person name="O'Donnell K."/>
            <person name="Stajich J.E."/>
            <person name="Bonito G."/>
        </authorList>
    </citation>
    <scope>NUCLEOTIDE SEQUENCE</scope>
    <source>
        <strain evidence="7">NVP1</strain>
    </source>
</reference>
<dbReference type="Gene3D" id="3.50.50.60">
    <property type="entry name" value="FAD/NAD(P)-binding domain"/>
    <property type="match status" value="1"/>
</dbReference>
<dbReference type="EMBL" id="JAAAUY010000150">
    <property type="protein sequence ID" value="KAF9334406.1"/>
    <property type="molecule type" value="Genomic_DNA"/>
</dbReference>
<dbReference type="InterPro" id="IPR050562">
    <property type="entry name" value="FAD_mOase_fung"/>
</dbReference>
<keyword evidence="8" id="KW-1185">Reference proteome</keyword>
<dbReference type="GO" id="GO:0071949">
    <property type="term" value="F:FAD binding"/>
    <property type="evidence" value="ECO:0007669"/>
    <property type="project" value="InterPro"/>
</dbReference>
<evidence type="ECO:0000259" key="6">
    <source>
        <dbReference type="Pfam" id="PF01494"/>
    </source>
</evidence>
<keyword evidence="4" id="KW-0560">Oxidoreductase</keyword>
<dbReference type="InterPro" id="IPR002938">
    <property type="entry name" value="FAD-bd"/>
</dbReference>
<sequence length="534" mass="59580">MSRTQILIAGAGLGGLAMAIMLERLPEDKRVDYLILERSVLASPLGSAISLHASVVPLLKQLGLWAEVERISKPMSQFTIKREDGSDLGSVDFSYGQLDYSYYGIVMSRPDLHRIFLAHVPAEKILTGKRILSTSQDDLGVSVHCSDSTIYHGDILVGADGAYSSVRQSLYKEMVLRGNLPKQDYSPIKLDQVVVVGITEPLNPLDYPMLREDVCQFRIVLGGRDRPYTMWMVPLSNNRIGWSIGGRSDAEGSSYWSLSQEEASTSFSKFPDWIEAEQDSIEEICRQCRTKPNPFGMGTYGDLIDRTPKNLISRVMFEEKGFRTWYGGRTVLIGDGVVNAVFDGACLVNLIHDLPQDPTMDNLGDMFQAYFERRYPAARIAIEGSSQFSKLFHDQEKILEDGRVVMFNSVPRWLQRWTLDRNNRTDPKLDFLSSLLSSRSSQTGGGEHEQASISLDNSKKSLLTMSILAQREEAGEHTIFDRVQLAPKESEYTESTASSDISDEKSESGSSASYSSVQEQRGRSDSVSKNSALR</sequence>
<keyword evidence="3" id="KW-0274">FAD</keyword>
<proteinExistence type="inferred from homology"/>
<dbReference type="Pfam" id="PF01494">
    <property type="entry name" value="FAD_binding_3"/>
    <property type="match status" value="1"/>
</dbReference>
<evidence type="ECO:0000256" key="1">
    <source>
        <dbReference type="ARBA" id="ARBA00007992"/>
    </source>
</evidence>
<keyword evidence="2" id="KW-0285">Flavoprotein</keyword>
<comment type="caution">
    <text evidence="7">The sequence shown here is derived from an EMBL/GenBank/DDBJ whole genome shotgun (WGS) entry which is preliminary data.</text>
</comment>
<dbReference type="PANTHER" id="PTHR47356:SF2">
    <property type="entry name" value="FAD-BINDING DOMAIN-CONTAINING PROTEIN-RELATED"/>
    <property type="match status" value="1"/>
</dbReference>
<dbReference type="AlphaFoldDB" id="A0A9P5ST02"/>
<dbReference type="PANTHER" id="PTHR47356">
    <property type="entry name" value="FAD-DEPENDENT MONOOXYGENASE ASQG-RELATED"/>
    <property type="match status" value="1"/>
</dbReference>
<evidence type="ECO:0000313" key="7">
    <source>
        <dbReference type="EMBL" id="KAF9334406.1"/>
    </source>
</evidence>